<evidence type="ECO:0000313" key="9">
    <source>
        <dbReference type="Proteomes" id="UP000584642"/>
    </source>
</evidence>
<dbReference type="SFLD" id="SFLDG01123">
    <property type="entry name" value="methyltransferase_(Class_B)"/>
    <property type="match status" value="1"/>
</dbReference>
<dbReference type="RefSeq" id="WP_180285735.1">
    <property type="nucleotide sequence ID" value="NZ_JABFDB010000033.1"/>
</dbReference>
<accession>A0ABX2THY9</accession>
<dbReference type="Proteomes" id="UP000584642">
    <property type="component" value="Unassembled WGS sequence"/>
</dbReference>
<dbReference type="InterPro" id="IPR006158">
    <property type="entry name" value="Cobalamin-bd"/>
</dbReference>
<evidence type="ECO:0000256" key="4">
    <source>
        <dbReference type="ARBA" id="ARBA00023004"/>
    </source>
</evidence>
<dbReference type="PANTHER" id="PTHR43409">
    <property type="entry name" value="ANAEROBIC MAGNESIUM-PROTOPORPHYRIN IX MONOMETHYL ESTER CYCLASE-RELATED"/>
    <property type="match status" value="1"/>
</dbReference>
<dbReference type="SUPFAM" id="SSF102114">
    <property type="entry name" value="Radical SAM enzymes"/>
    <property type="match status" value="1"/>
</dbReference>
<dbReference type="PANTHER" id="PTHR43409:SF16">
    <property type="entry name" value="SLR0320 PROTEIN"/>
    <property type="match status" value="1"/>
</dbReference>
<keyword evidence="3" id="KW-0479">Metal-binding</keyword>
<gene>
    <name evidence="8" type="ORF">HND93_29990</name>
</gene>
<dbReference type="PROSITE" id="PS51918">
    <property type="entry name" value="RADICAL_SAM"/>
    <property type="match status" value="1"/>
</dbReference>
<comment type="caution">
    <text evidence="8">The sequence shown here is derived from an EMBL/GenBank/DDBJ whole genome shotgun (WGS) entry which is preliminary data.</text>
</comment>
<evidence type="ECO:0000256" key="1">
    <source>
        <dbReference type="ARBA" id="ARBA00001966"/>
    </source>
</evidence>
<dbReference type="InterPro" id="IPR011990">
    <property type="entry name" value="TPR-like_helical_dom_sf"/>
</dbReference>
<comment type="cofactor">
    <cofactor evidence="1">
        <name>[4Fe-4S] cluster</name>
        <dbReference type="ChEBI" id="CHEBI:49883"/>
    </cofactor>
</comment>
<feature type="domain" description="Radical SAM core" evidence="7">
    <location>
        <begin position="197"/>
        <end position="412"/>
    </location>
</feature>
<dbReference type="SUPFAM" id="SSF48452">
    <property type="entry name" value="TPR-like"/>
    <property type="match status" value="1"/>
</dbReference>
<dbReference type="CDD" id="cd01335">
    <property type="entry name" value="Radical_SAM"/>
    <property type="match status" value="1"/>
</dbReference>
<dbReference type="InterPro" id="IPR058240">
    <property type="entry name" value="rSAM_sf"/>
</dbReference>
<keyword evidence="4" id="KW-0408">Iron</keyword>
<evidence type="ECO:0000259" key="6">
    <source>
        <dbReference type="PROSITE" id="PS51332"/>
    </source>
</evidence>
<dbReference type="SFLD" id="SFLDS00029">
    <property type="entry name" value="Radical_SAM"/>
    <property type="match status" value="1"/>
</dbReference>
<reference evidence="8 9" key="1">
    <citation type="submission" date="2020-05" db="EMBL/GenBank/DDBJ databases">
        <title>Azospirillum oleiclasticum sp. nov, a nitrogen-fixing and heavy crude oil-emulsifying bacterium isolated from the crude oil of Yumen Oilfield.</title>
        <authorList>
            <person name="Wu D."/>
            <person name="Cai M."/>
            <person name="Zhang X."/>
        </authorList>
    </citation>
    <scope>NUCLEOTIDE SEQUENCE [LARGE SCALE GENOMIC DNA]</scope>
    <source>
        <strain evidence="8 9">ROY-1-1-2</strain>
    </source>
</reference>
<dbReference type="InterPro" id="IPR051198">
    <property type="entry name" value="BchE-like"/>
</dbReference>
<evidence type="ECO:0000259" key="7">
    <source>
        <dbReference type="PROSITE" id="PS51918"/>
    </source>
</evidence>
<dbReference type="EMBL" id="JABFDB010000033">
    <property type="protein sequence ID" value="NYZ23954.1"/>
    <property type="molecule type" value="Genomic_DNA"/>
</dbReference>
<dbReference type="Gene3D" id="1.25.40.10">
    <property type="entry name" value="Tetratricopeptide repeat domain"/>
    <property type="match status" value="1"/>
</dbReference>
<dbReference type="SMART" id="SM00729">
    <property type="entry name" value="Elp3"/>
    <property type="match status" value="1"/>
</dbReference>
<dbReference type="Pfam" id="PF04055">
    <property type="entry name" value="Radical_SAM"/>
    <property type="match status" value="1"/>
</dbReference>
<sequence>MRILIVAPKFTAAPGDFYQFPLGLGYISSALKRAGHEVHCLNCNHSATDPVQLVAETVRAIKPDAVASGGLSPFMPMVKDLFAAARRVKPDVINIAGGGCLSSDPEAGPVVMDIDVGVIGEGEETIVDLADALERGRDLAGVLGIVYKDSKGAIKRTLSRPAIADLGTIAWPDYDGFGFGDVIDLQRPTDNYFFHTKDKPRSIDMITSRSCPYRCTFCFHPTGKVYRERPFDDFFAELEYRIERYQINMVAIIDELFSLKKARLLEFCERIEPYNLQWMVQLHTNCAEDRILDAMKRAGCTYISYGIEAMSQEILDSMKKKSKKTRIDVVLANSYDKKLGIQGNLIFGDTNETLKTANESMSWWANNRRYMINTNRLQVYPGSPDYIEAVRDGLIKDRVDYIDSQFVDLNISKMNEDDLSILATKIWSAQSGLLSIAEPTIFAKEPEPDPIRGDLYRVAWDCPRCYHHNDYRGVLMGDVANEQSLRLTCRGCLSRYDVPNELRVRFEDRPEKPALDARFAEAQALIDAGRRNETPPMLHEMVGQAVWYWPAHVELGRFYASVGAGPSAVRHLGAAIQFNPFEPACHIAYAERMMEEGAIGLARVHYEQAQKLDPGNMDVLLALHDLENGPYSEEQRETYFISYSDAPAPQRLAAAPNACGSRRRDEIEFPDIAQLEADTQRLMAAE</sequence>
<dbReference type="InterPro" id="IPR007197">
    <property type="entry name" value="rSAM"/>
</dbReference>
<dbReference type="PROSITE" id="PS51332">
    <property type="entry name" value="B12_BINDING"/>
    <property type="match status" value="1"/>
</dbReference>
<dbReference type="InterPro" id="IPR036724">
    <property type="entry name" value="Cobalamin-bd_sf"/>
</dbReference>
<name>A0ABX2THY9_9PROT</name>
<evidence type="ECO:0000256" key="3">
    <source>
        <dbReference type="ARBA" id="ARBA00022723"/>
    </source>
</evidence>
<keyword evidence="9" id="KW-1185">Reference proteome</keyword>
<dbReference type="InterPro" id="IPR023404">
    <property type="entry name" value="rSAM_horseshoe"/>
</dbReference>
<evidence type="ECO:0000256" key="2">
    <source>
        <dbReference type="ARBA" id="ARBA00022691"/>
    </source>
</evidence>
<dbReference type="Gene3D" id="3.80.30.20">
    <property type="entry name" value="tm_1862 like domain"/>
    <property type="match status" value="1"/>
</dbReference>
<dbReference type="SUPFAM" id="SSF52242">
    <property type="entry name" value="Cobalamin (vitamin B12)-binding domain"/>
    <property type="match status" value="1"/>
</dbReference>
<feature type="domain" description="B12-binding" evidence="6">
    <location>
        <begin position="7"/>
        <end position="140"/>
    </location>
</feature>
<dbReference type="Pfam" id="PF02310">
    <property type="entry name" value="B12-binding"/>
    <property type="match status" value="1"/>
</dbReference>
<dbReference type="InterPro" id="IPR006638">
    <property type="entry name" value="Elp3/MiaA/NifB-like_rSAM"/>
</dbReference>
<protein>
    <submittedName>
        <fullName evidence="8">Radical SAM protein</fullName>
    </submittedName>
</protein>
<proteinExistence type="predicted"/>
<dbReference type="InterPro" id="IPR034466">
    <property type="entry name" value="Methyltransferase_Class_B"/>
</dbReference>
<evidence type="ECO:0000256" key="5">
    <source>
        <dbReference type="ARBA" id="ARBA00023014"/>
    </source>
</evidence>
<dbReference type="CDD" id="cd02068">
    <property type="entry name" value="radical_SAM_B12_BD"/>
    <property type="match status" value="1"/>
</dbReference>
<dbReference type="SFLD" id="SFLDG01082">
    <property type="entry name" value="B12-binding_domain_containing"/>
    <property type="match status" value="1"/>
</dbReference>
<keyword evidence="5" id="KW-0411">Iron-sulfur</keyword>
<dbReference type="Gene3D" id="3.40.50.280">
    <property type="entry name" value="Cobalamin-binding domain"/>
    <property type="match status" value="1"/>
</dbReference>
<evidence type="ECO:0000313" key="8">
    <source>
        <dbReference type="EMBL" id="NYZ23954.1"/>
    </source>
</evidence>
<organism evidence="8 9">
    <name type="scientific">Azospirillum oleiclasticum</name>
    <dbReference type="NCBI Taxonomy" id="2735135"/>
    <lineage>
        <taxon>Bacteria</taxon>
        <taxon>Pseudomonadati</taxon>
        <taxon>Pseudomonadota</taxon>
        <taxon>Alphaproteobacteria</taxon>
        <taxon>Rhodospirillales</taxon>
        <taxon>Azospirillaceae</taxon>
        <taxon>Azospirillum</taxon>
    </lineage>
</organism>
<keyword evidence="2" id="KW-0949">S-adenosyl-L-methionine</keyword>